<feature type="compositionally biased region" description="Low complexity" evidence="2">
    <location>
        <begin position="115"/>
        <end position="131"/>
    </location>
</feature>
<evidence type="ECO:0000256" key="1">
    <source>
        <dbReference type="ARBA" id="ARBA00023242"/>
    </source>
</evidence>
<evidence type="ECO:0000313" key="4">
    <source>
        <dbReference type="EMBL" id="KAF4126084.1"/>
    </source>
</evidence>
<accession>A0A9P4Z286</accession>
<dbReference type="PANTHER" id="PTHR37534">
    <property type="entry name" value="TRANSCRIPTIONAL ACTIVATOR PROTEIN UGA3"/>
    <property type="match status" value="1"/>
</dbReference>
<evidence type="ECO:0000259" key="3">
    <source>
        <dbReference type="PROSITE" id="PS50048"/>
    </source>
</evidence>
<sequence>MATREVPEPGQKARLKRTRTGCLKCRVRRRKCDEKKPSCQRCVDGGFVCQYGTKLSFLEKNTITASGPSKSARQSYSTLRFVDTHPAASQTASPISPSAEPPASNVSETERGLGHQPSPSHSPTSPQLPTPRSDTTTGAHLKDLQNPGGAYAVDTSPSNGAYETALDVLTSLGSVNSGGASATPLPPGYGPSPHEDSTPYAHGDLRSHSLGVPEEFSTCSLLPQDPSIQLLRHYRYNLAPWVSGFSRYSHLDIDDPTQTFGLEIPRFALSSVPVLESLLSLSLASLDRYADADLKAVQHEARETSLIESLVIVTLAAVRSLTLASPPDWQSPFATSGIQPLDAALRHNGHTGIRMAVARMFLRLDVSVGLMNNRPVSIPSILLYGISSPELPEIPIDALRYNWDPLVLCSLALNYCYGDEMHQSAGSFDVGMGTTDRWKMLTETLVLWYNNRPDALKPILEVAHNDQLFPLILFSSGTAVFANQLFHTAMLLLLQHRPRTFLSSGHSRPVAMSPLWHAQRVCGISLSNDSRKSWDFCLVGSLYIGARCMTYDLQQHALISGINRISCMTGWNLRPLEARLLDAWQQG</sequence>
<gene>
    <name evidence="4" type="ORF">GMORB2_1330</name>
</gene>
<dbReference type="GO" id="GO:0000976">
    <property type="term" value="F:transcription cis-regulatory region binding"/>
    <property type="evidence" value="ECO:0007669"/>
    <property type="project" value="TreeGrafter"/>
</dbReference>
<dbReference type="Proteomes" id="UP000749293">
    <property type="component" value="Unassembled WGS sequence"/>
</dbReference>
<dbReference type="RefSeq" id="XP_035324736.1">
    <property type="nucleotide sequence ID" value="XM_035463312.1"/>
</dbReference>
<name>A0A9P4Z286_9HYPO</name>
<dbReference type="GO" id="GO:0000981">
    <property type="term" value="F:DNA-binding transcription factor activity, RNA polymerase II-specific"/>
    <property type="evidence" value="ECO:0007669"/>
    <property type="project" value="InterPro"/>
</dbReference>
<feature type="compositionally biased region" description="Low complexity" evidence="2">
    <location>
        <begin position="92"/>
        <end position="104"/>
    </location>
</feature>
<dbReference type="InterPro" id="IPR036864">
    <property type="entry name" value="Zn2-C6_fun-type_DNA-bd_sf"/>
</dbReference>
<evidence type="ECO:0000256" key="2">
    <source>
        <dbReference type="SAM" id="MobiDB-lite"/>
    </source>
</evidence>
<comment type="caution">
    <text evidence="4">The sequence shown here is derived from an EMBL/GenBank/DDBJ whole genome shotgun (WGS) entry which is preliminary data.</text>
</comment>
<dbReference type="GO" id="GO:0045944">
    <property type="term" value="P:positive regulation of transcription by RNA polymerase II"/>
    <property type="evidence" value="ECO:0007669"/>
    <property type="project" value="TreeGrafter"/>
</dbReference>
<reference evidence="4" key="1">
    <citation type="submission" date="2020-03" db="EMBL/GenBank/DDBJ databases">
        <title>Site-based positive gene gene selection in Geosmithia morbida across the United States reveals a broad range of putative effectors and factors for local host and environmental adapation.</title>
        <authorList>
            <person name="Onufrak A."/>
            <person name="Murdoch R.W."/>
            <person name="Gazis R."/>
            <person name="Huff M."/>
            <person name="Staton M."/>
            <person name="Klingeman W."/>
            <person name="Hadziabdic D."/>
        </authorList>
    </citation>
    <scope>NUCLEOTIDE SEQUENCE</scope>
    <source>
        <strain evidence="4">1262</strain>
    </source>
</reference>
<dbReference type="CDD" id="cd00067">
    <property type="entry name" value="GAL4"/>
    <property type="match status" value="1"/>
</dbReference>
<dbReference type="EMBL" id="JAANYQ010000002">
    <property type="protein sequence ID" value="KAF4126084.1"/>
    <property type="molecule type" value="Genomic_DNA"/>
</dbReference>
<dbReference type="AlphaFoldDB" id="A0A9P4Z286"/>
<dbReference type="PROSITE" id="PS50048">
    <property type="entry name" value="ZN2_CY6_FUNGAL_2"/>
    <property type="match status" value="1"/>
</dbReference>
<dbReference type="GeneID" id="55967560"/>
<feature type="region of interest" description="Disordered" evidence="2">
    <location>
        <begin position="85"/>
        <end position="156"/>
    </location>
</feature>
<dbReference type="GO" id="GO:0008270">
    <property type="term" value="F:zinc ion binding"/>
    <property type="evidence" value="ECO:0007669"/>
    <property type="project" value="InterPro"/>
</dbReference>
<dbReference type="Gene3D" id="4.10.240.10">
    <property type="entry name" value="Zn(2)-C6 fungal-type DNA-binding domain"/>
    <property type="match status" value="1"/>
</dbReference>
<dbReference type="SUPFAM" id="SSF57701">
    <property type="entry name" value="Zn2/Cys6 DNA-binding domain"/>
    <property type="match status" value="1"/>
</dbReference>
<keyword evidence="1" id="KW-0539">Nucleus</keyword>
<proteinExistence type="predicted"/>
<dbReference type="InterPro" id="IPR001138">
    <property type="entry name" value="Zn2Cys6_DnaBD"/>
</dbReference>
<dbReference type="PROSITE" id="PS00463">
    <property type="entry name" value="ZN2_CY6_FUNGAL_1"/>
    <property type="match status" value="1"/>
</dbReference>
<dbReference type="SMART" id="SM00066">
    <property type="entry name" value="GAL4"/>
    <property type="match status" value="1"/>
</dbReference>
<organism evidence="4 5">
    <name type="scientific">Geosmithia morbida</name>
    <dbReference type="NCBI Taxonomy" id="1094350"/>
    <lineage>
        <taxon>Eukaryota</taxon>
        <taxon>Fungi</taxon>
        <taxon>Dikarya</taxon>
        <taxon>Ascomycota</taxon>
        <taxon>Pezizomycotina</taxon>
        <taxon>Sordariomycetes</taxon>
        <taxon>Hypocreomycetidae</taxon>
        <taxon>Hypocreales</taxon>
        <taxon>Bionectriaceae</taxon>
        <taxon>Geosmithia</taxon>
    </lineage>
</organism>
<dbReference type="PANTHER" id="PTHR37534:SF2">
    <property type="entry name" value="N-ACETYLTRANSFERASE DOMAIN-CONTAINING PROTEIN"/>
    <property type="match status" value="1"/>
</dbReference>
<evidence type="ECO:0000313" key="5">
    <source>
        <dbReference type="Proteomes" id="UP000749293"/>
    </source>
</evidence>
<dbReference type="OrthoDB" id="4475584at2759"/>
<dbReference type="Pfam" id="PF00172">
    <property type="entry name" value="Zn_clus"/>
    <property type="match status" value="1"/>
</dbReference>
<feature type="domain" description="Zn(2)-C6 fungal-type" evidence="3">
    <location>
        <begin position="21"/>
        <end position="51"/>
    </location>
</feature>
<keyword evidence="5" id="KW-1185">Reference proteome</keyword>
<feature type="region of interest" description="Disordered" evidence="2">
    <location>
        <begin position="177"/>
        <end position="198"/>
    </location>
</feature>
<protein>
    <recommendedName>
        <fullName evidence="3">Zn(2)-C6 fungal-type domain-containing protein</fullName>
    </recommendedName>
</protein>
<dbReference type="GO" id="GO:0005634">
    <property type="term" value="C:nucleus"/>
    <property type="evidence" value="ECO:0007669"/>
    <property type="project" value="TreeGrafter"/>
</dbReference>